<dbReference type="AlphaFoldDB" id="A0A1A9ZE66"/>
<evidence type="ECO:0000313" key="2">
    <source>
        <dbReference type="Proteomes" id="UP000092445"/>
    </source>
</evidence>
<reference evidence="2" key="1">
    <citation type="submission" date="2014-03" db="EMBL/GenBank/DDBJ databases">
        <authorList>
            <person name="Aksoy S."/>
            <person name="Warren W."/>
            <person name="Wilson R.K."/>
        </authorList>
    </citation>
    <scope>NUCLEOTIDE SEQUENCE [LARGE SCALE GENOMIC DNA]</scope>
    <source>
        <strain evidence="2">IAEA</strain>
    </source>
</reference>
<name>A0A1A9ZE66_GLOPL</name>
<accession>A0A1A9ZE66</accession>
<dbReference type="VEuPathDB" id="VectorBase:GPAI011879"/>
<sequence>MGRGSKEMLKPFAIFKIISACNRKSSSVRPEMIRKRRVIVESNTFNCSIAYLRPTQLRGPALNESNKAKRFFSPTSLSSMSSKSSRNPVFFAVETFLLDNNESSDFSLIALSSALKLSFRSFTTSRVIFNMMFSSFSPFCRISVHFLSIGAFRSGYAIENMVTNPELKKELQHSELATDATARPSTERYKTVIMPLSGALRKH</sequence>
<dbReference type="EnsemblMetazoa" id="GPAI011879-RA">
    <property type="protein sequence ID" value="GPAI011879-PA"/>
    <property type="gene ID" value="GPAI011879"/>
</dbReference>
<evidence type="ECO:0000313" key="1">
    <source>
        <dbReference type="EnsemblMetazoa" id="GPAI011879-PA"/>
    </source>
</evidence>
<organism evidence="1 2">
    <name type="scientific">Glossina pallidipes</name>
    <name type="common">Tsetse fly</name>
    <dbReference type="NCBI Taxonomy" id="7398"/>
    <lineage>
        <taxon>Eukaryota</taxon>
        <taxon>Metazoa</taxon>
        <taxon>Ecdysozoa</taxon>
        <taxon>Arthropoda</taxon>
        <taxon>Hexapoda</taxon>
        <taxon>Insecta</taxon>
        <taxon>Pterygota</taxon>
        <taxon>Neoptera</taxon>
        <taxon>Endopterygota</taxon>
        <taxon>Diptera</taxon>
        <taxon>Brachycera</taxon>
        <taxon>Muscomorpha</taxon>
        <taxon>Hippoboscoidea</taxon>
        <taxon>Glossinidae</taxon>
        <taxon>Glossina</taxon>
    </lineage>
</organism>
<keyword evidence="2" id="KW-1185">Reference proteome</keyword>
<proteinExistence type="predicted"/>
<protein>
    <submittedName>
        <fullName evidence="1">Uncharacterized protein</fullName>
    </submittedName>
</protein>
<reference evidence="1" key="2">
    <citation type="submission" date="2020-05" db="UniProtKB">
        <authorList>
            <consortium name="EnsemblMetazoa"/>
        </authorList>
    </citation>
    <scope>IDENTIFICATION</scope>
    <source>
        <strain evidence="1">IAEA</strain>
    </source>
</reference>
<dbReference type="Proteomes" id="UP000092445">
    <property type="component" value="Unassembled WGS sequence"/>
</dbReference>